<dbReference type="SMART" id="SM00650">
    <property type="entry name" value="rADc"/>
    <property type="match status" value="1"/>
</dbReference>
<comment type="similarity">
    <text evidence="7">Belongs to the class I-like SAM-binding methyltransferase superfamily. rRNA adenine N(6)-methyltransferase family. RsmA subfamily.</text>
</comment>
<dbReference type="AlphaFoldDB" id="A0A371NDM2"/>
<dbReference type="SUPFAM" id="SSF53335">
    <property type="entry name" value="S-adenosyl-L-methionine-dependent methyltransferases"/>
    <property type="match status" value="1"/>
</dbReference>
<dbReference type="GO" id="GO:0003723">
    <property type="term" value="F:RNA binding"/>
    <property type="evidence" value="ECO:0007669"/>
    <property type="project" value="UniProtKB-UniRule"/>
</dbReference>
<evidence type="ECO:0000256" key="7">
    <source>
        <dbReference type="HAMAP-Rule" id="MF_00607"/>
    </source>
</evidence>
<dbReference type="EMBL" id="QREL01000001">
    <property type="protein sequence ID" value="REE28070.1"/>
    <property type="molecule type" value="Genomic_DNA"/>
</dbReference>
<dbReference type="PANTHER" id="PTHR11727:SF7">
    <property type="entry name" value="DIMETHYLADENOSINE TRANSFERASE-RELATED"/>
    <property type="match status" value="1"/>
</dbReference>
<dbReference type="GO" id="GO:0000179">
    <property type="term" value="F:rRNA (adenine-N6,N6-)-dimethyltransferase activity"/>
    <property type="evidence" value="ECO:0007669"/>
    <property type="project" value="UniProtKB-UniRule"/>
</dbReference>
<feature type="domain" description="Ribosomal RNA adenine methylase transferase N-terminal" evidence="9">
    <location>
        <begin position="33"/>
        <end position="196"/>
    </location>
</feature>
<keyword evidence="1 7" id="KW-0963">Cytoplasm</keyword>
<dbReference type="PANTHER" id="PTHR11727">
    <property type="entry name" value="DIMETHYLADENOSINE TRANSFERASE"/>
    <property type="match status" value="1"/>
</dbReference>
<evidence type="ECO:0000259" key="9">
    <source>
        <dbReference type="SMART" id="SM00650"/>
    </source>
</evidence>
<dbReference type="Proteomes" id="UP000256864">
    <property type="component" value="Unassembled WGS sequence"/>
</dbReference>
<evidence type="ECO:0000256" key="4">
    <source>
        <dbReference type="ARBA" id="ARBA00022679"/>
    </source>
</evidence>
<name>A0A371NDM2_9EURY</name>
<keyword evidence="4 7" id="KW-0808">Transferase</keyword>
<dbReference type="NCBIfam" id="TIGR00755">
    <property type="entry name" value="ksgA"/>
    <property type="match status" value="1"/>
</dbReference>
<dbReference type="InterPro" id="IPR023165">
    <property type="entry name" value="rRNA_Ade_diMease-like_C"/>
</dbReference>
<feature type="binding site" evidence="7 8">
    <location>
        <position position="26"/>
    </location>
    <ligand>
        <name>S-adenosyl-L-methionine</name>
        <dbReference type="ChEBI" id="CHEBI:59789"/>
    </ligand>
</feature>
<dbReference type="PROSITE" id="PS51689">
    <property type="entry name" value="SAM_RNA_A_N6_MT"/>
    <property type="match status" value="1"/>
</dbReference>
<dbReference type="InterPro" id="IPR020596">
    <property type="entry name" value="rRNA_Ade_Mease_Trfase_CS"/>
</dbReference>
<dbReference type="InterPro" id="IPR029063">
    <property type="entry name" value="SAM-dependent_MTases_sf"/>
</dbReference>
<dbReference type="Pfam" id="PF00398">
    <property type="entry name" value="RrnaAD"/>
    <property type="match status" value="1"/>
</dbReference>
<comment type="caution">
    <text evidence="10">The sequence shown here is derived from an EMBL/GenBank/DDBJ whole genome shotgun (WGS) entry which is preliminary data.</text>
</comment>
<dbReference type="EC" id="2.1.1.-" evidence="7"/>
<protein>
    <recommendedName>
        <fullName evidence="7">Probable ribosomal RNA small subunit methyltransferase A</fullName>
        <ecNumber evidence="7">2.1.1.-</ecNumber>
    </recommendedName>
    <alternativeName>
        <fullName evidence="7">16S rRNA dimethyladenosine transferase</fullName>
    </alternativeName>
    <alternativeName>
        <fullName evidence="7">16S rRNA dimethylase</fullName>
    </alternativeName>
    <alternativeName>
        <fullName evidence="7">S-adenosylmethionine-6-N',N'-adenosyl(rRNA) dimethyltransferase</fullName>
    </alternativeName>
</protein>
<accession>A0A371NDM2</accession>
<keyword evidence="2 7" id="KW-0698">rRNA processing</keyword>
<feature type="binding site" evidence="7 8">
    <location>
        <position position="53"/>
    </location>
    <ligand>
        <name>S-adenosyl-L-methionine</name>
        <dbReference type="ChEBI" id="CHEBI:59789"/>
    </ligand>
</feature>
<feature type="binding site" evidence="7 8">
    <location>
        <position position="113"/>
    </location>
    <ligand>
        <name>S-adenosyl-L-methionine</name>
        <dbReference type="ChEBI" id="CHEBI:59789"/>
    </ligand>
</feature>
<dbReference type="InterPro" id="IPR011530">
    <property type="entry name" value="rRNA_adenine_dimethylase"/>
</dbReference>
<comment type="subcellular location">
    <subcellularLocation>
        <location evidence="7">Cytoplasm</location>
    </subcellularLocation>
</comment>
<dbReference type="InterPro" id="IPR001737">
    <property type="entry name" value="KsgA/Erm"/>
</dbReference>
<dbReference type="InterPro" id="IPR020598">
    <property type="entry name" value="rRNA_Ade_methylase_Trfase_N"/>
</dbReference>
<evidence type="ECO:0000256" key="3">
    <source>
        <dbReference type="ARBA" id="ARBA00022603"/>
    </source>
</evidence>
<dbReference type="GO" id="GO:0005737">
    <property type="term" value="C:cytoplasm"/>
    <property type="evidence" value="ECO:0007669"/>
    <property type="project" value="UniProtKB-SubCell"/>
</dbReference>
<proteinExistence type="inferred from homology"/>
<organism evidence="10 11">
    <name type="scientific">Methanothermobacter defluvii</name>
    <dbReference type="NCBI Taxonomy" id="49339"/>
    <lineage>
        <taxon>Archaea</taxon>
        <taxon>Methanobacteriati</taxon>
        <taxon>Methanobacteriota</taxon>
        <taxon>Methanomada group</taxon>
        <taxon>Methanobacteria</taxon>
        <taxon>Methanobacteriales</taxon>
        <taxon>Methanobacteriaceae</taxon>
        <taxon>Methanothermobacter</taxon>
    </lineage>
</organism>
<feature type="binding site" evidence="7 8">
    <location>
        <position position="28"/>
    </location>
    <ligand>
        <name>S-adenosyl-L-methionine</name>
        <dbReference type="ChEBI" id="CHEBI:59789"/>
    </ligand>
</feature>
<evidence type="ECO:0000256" key="1">
    <source>
        <dbReference type="ARBA" id="ARBA00022490"/>
    </source>
</evidence>
<keyword evidence="11" id="KW-1185">Reference proteome</keyword>
<dbReference type="HAMAP" id="MF_00607">
    <property type="entry name" value="16SrRNA_methyltr_A"/>
    <property type="match status" value="1"/>
</dbReference>
<keyword evidence="6 7" id="KW-0694">RNA-binding</keyword>
<keyword evidence="5 7" id="KW-0949">S-adenosyl-L-methionine</keyword>
<keyword evidence="3 7" id="KW-0489">Methyltransferase</keyword>
<dbReference type="RefSeq" id="WP_115891920.1">
    <property type="nucleotide sequence ID" value="NZ_QREL01000001.1"/>
</dbReference>
<evidence type="ECO:0000313" key="10">
    <source>
        <dbReference type="EMBL" id="REE28070.1"/>
    </source>
</evidence>
<gene>
    <name evidence="7" type="primary">rsmA</name>
    <name evidence="7" type="synonym">ksgA</name>
    <name evidence="10" type="ORF">C7452_0058</name>
</gene>
<evidence type="ECO:0000256" key="8">
    <source>
        <dbReference type="PROSITE-ProRule" id="PRU01026"/>
    </source>
</evidence>
<feature type="binding site" evidence="7 8">
    <location>
        <position position="98"/>
    </location>
    <ligand>
        <name>S-adenosyl-L-methionine</name>
        <dbReference type="ChEBI" id="CHEBI:59789"/>
    </ligand>
</feature>
<comment type="function">
    <text evidence="7">Specifically dimethylates two adjacent adenosines in the loop of a conserved hairpin near the 3'-end of 16S rRNA in the 30S particle. May play a critical role in biogenesis of 30S subunits.</text>
</comment>
<evidence type="ECO:0000256" key="6">
    <source>
        <dbReference type="ARBA" id="ARBA00022884"/>
    </source>
</evidence>
<sequence>MSGLYTETREVLRKYGVRLRRSLGQNYLIDEVKRQRILEYADLREDDRVLEIGPGIGTLTLPMAELAGHVTAIESDPLIAAILMDRLQVDNVDVIVGDALRVDFPEFNKVVSNLPYQISSPITFRLLEHDFELAVLMYQKEFARRMVAEPGTREYSRLSVMVHFLAEVEIVDYLKPGCFFPRPRVESAVVILKPTGFRAPAFLEDVCRALFQHRKKKTSKSLRESFHEIRTDLSFNEVLRGLPPEILEKRVFQLRPEDILEIAEHIEDLSGSS</sequence>
<dbReference type="CDD" id="cd02440">
    <property type="entry name" value="AdoMet_MTases"/>
    <property type="match status" value="1"/>
</dbReference>
<evidence type="ECO:0000256" key="2">
    <source>
        <dbReference type="ARBA" id="ARBA00022552"/>
    </source>
</evidence>
<dbReference type="FunFam" id="3.40.50.150:FF:000023">
    <property type="entry name" value="Ribosomal RNA small subunit methyltransferase A"/>
    <property type="match status" value="1"/>
</dbReference>
<dbReference type="Gene3D" id="3.40.50.150">
    <property type="entry name" value="Vaccinia Virus protein VP39"/>
    <property type="match status" value="1"/>
</dbReference>
<feature type="binding site" evidence="7 8">
    <location>
        <position position="74"/>
    </location>
    <ligand>
        <name>S-adenosyl-L-methionine</name>
        <dbReference type="ChEBI" id="CHEBI:59789"/>
    </ligand>
</feature>
<evidence type="ECO:0000256" key="5">
    <source>
        <dbReference type="ARBA" id="ARBA00022691"/>
    </source>
</evidence>
<dbReference type="Gene3D" id="1.10.8.100">
    <property type="entry name" value="Ribosomal RNA adenine dimethylase-like, domain 2"/>
    <property type="match status" value="1"/>
</dbReference>
<reference evidence="10 11" key="1">
    <citation type="submission" date="2018-07" db="EMBL/GenBank/DDBJ databases">
        <title>Genomic Encyclopedia of Type Strains, Phase IV (KMG-IV): sequencing the most valuable type-strain genomes for metagenomic binning, comparative biology and taxonomic classification.</title>
        <authorList>
            <person name="Goeker M."/>
        </authorList>
    </citation>
    <scope>NUCLEOTIDE SEQUENCE [LARGE SCALE GENOMIC DNA]</scope>
    <source>
        <strain evidence="10 11">DSM 7466</strain>
    </source>
</reference>
<evidence type="ECO:0000313" key="11">
    <source>
        <dbReference type="Proteomes" id="UP000256864"/>
    </source>
</evidence>
<dbReference type="PROSITE" id="PS01131">
    <property type="entry name" value="RRNA_A_DIMETH"/>
    <property type="match status" value="1"/>
</dbReference>